<dbReference type="PANTHER" id="PTHR30287">
    <property type="entry name" value="MEMBRANE COMPONENT OF PREDICTED ABC SUPERFAMILY METABOLITE UPTAKE TRANSPORTER"/>
    <property type="match status" value="1"/>
</dbReference>
<dbReference type="InterPro" id="IPR038766">
    <property type="entry name" value="Membrane_comp_ABC_pdt"/>
</dbReference>
<dbReference type="PANTHER" id="PTHR30287:SF1">
    <property type="entry name" value="INNER MEMBRANE PROTEIN"/>
    <property type="match status" value="1"/>
</dbReference>
<dbReference type="InterPro" id="IPR003838">
    <property type="entry name" value="ABC3_permease_C"/>
</dbReference>
<evidence type="ECO:0000313" key="10">
    <source>
        <dbReference type="Proteomes" id="UP000295304"/>
    </source>
</evidence>
<feature type="transmembrane region" description="Helical" evidence="6">
    <location>
        <begin position="404"/>
        <end position="423"/>
    </location>
</feature>
<feature type="transmembrane region" description="Helical" evidence="6">
    <location>
        <begin position="728"/>
        <end position="748"/>
    </location>
</feature>
<feature type="transmembrane region" description="Helical" evidence="6">
    <location>
        <begin position="489"/>
        <end position="510"/>
    </location>
</feature>
<feature type="transmembrane region" description="Helical" evidence="6">
    <location>
        <begin position="309"/>
        <end position="332"/>
    </location>
</feature>
<feature type="domain" description="ABC3 transporter permease C-terminal" evidence="7">
    <location>
        <begin position="267"/>
        <end position="386"/>
    </location>
</feature>
<evidence type="ECO:0000256" key="2">
    <source>
        <dbReference type="ARBA" id="ARBA00022475"/>
    </source>
</evidence>
<dbReference type="AlphaFoldDB" id="A0A4R3JFX7"/>
<evidence type="ECO:0000256" key="4">
    <source>
        <dbReference type="ARBA" id="ARBA00022989"/>
    </source>
</evidence>
<keyword evidence="2" id="KW-1003">Cell membrane</keyword>
<feature type="transmembrane region" description="Helical" evidence="6">
    <location>
        <begin position="263"/>
        <end position="288"/>
    </location>
</feature>
<reference evidence="9 10" key="1">
    <citation type="submission" date="2019-03" db="EMBL/GenBank/DDBJ databases">
        <title>Genomic Encyclopedia of Type Strains, Phase IV (KMG-IV): sequencing the most valuable type-strain genomes for metagenomic binning, comparative biology and taxonomic classification.</title>
        <authorList>
            <person name="Goeker M."/>
        </authorList>
    </citation>
    <scope>NUCLEOTIDE SEQUENCE [LARGE SCALE GENOMIC DNA]</scope>
    <source>
        <strain evidence="9 10">DSM 101688</strain>
    </source>
</reference>
<proteinExistence type="predicted"/>
<evidence type="ECO:0000313" key="9">
    <source>
        <dbReference type="EMBL" id="TCS64804.1"/>
    </source>
</evidence>
<accession>A0A4R3JFX7</accession>
<protein>
    <submittedName>
        <fullName evidence="9">Putative ABC transport system permease protein</fullName>
    </submittedName>
</protein>
<keyword evidence="3 6" id="KW-0812">Transmembrane</keyword>
<dbReference type="Pfam" id="PF12704">
    <property type="entry name" value="MacB_PCD"/>
    <property type="match status" value="1"/>
</dbReference>
<dbReference type="OrthoDB" id="9775544at2"/>
<dbReference type="RefSeq" id="WP_132937556.1">
    <property type="nucleotide sequence ID" value="NZ_CP119676.1"/>
</dbReference>
<keyword evidence="4 6" id="KW-1133">Transmembrane helix</keyword>
<evidence type="ECO:0000259" key="8">
    <source>
        <dbReference type="Pfam" id="PF12704"/>
    </source>
</evidence>
<comment type="caution">
    <text evidence="9">The sequence shown here is derived from an EMBL/GenBank/DDBJ whole genome shotgun (WGS) entry which is preliminary data.</text>
</comment>
<feature type="domain" description="ABC3 transporter permease C-terminal" evidence="7">
    <location>
        <begin position="729"/>
        <end position="838"/>
    </location>
</feature>
<keyword evidence="5 6" id="KW-0472">Membrane</keyword>
<sequence>MTARRGGWVLAARIARRELRAGMGGFRILIACLALGVGAISGVGALSQSLLGGIHDNAQVLLGGDVDIATRYALPSPAQTAWIDRRARARATTVQMRAMAQTESRRTLVELKAVDRAYPMTGTLVLAPAMTATDALRPKHGIYGAAVDAGLLTRLGVQIGDKITIGDATFQIRAAITNEPDRIASVFSLGPRVMISEGALPETALIQPGSQVTYHTRVLLPPRTDATAWAAALKAAFPSAGWRVHGPDDAAPGVQRFLQRMTLFLNFVGLTALLVGGIGVLSGTQSYLESKVATIATLKSIGAPSTLIFRIYVVQIGVLAGIGILIGLVLGAGAPPLMIELFRGALPTAPRIGLYGGPLATGAAFGALTALTFALWPLARAREIPPASLFRDVIVPTSVRPKGIFLGLIALCALALGGLVVLTSPEPHFAYWFVAVSAAVFAILRLCAWAVMAAATRIGASPGVNAALPTMARMAIANIYRPGAPTTRVVLSLGLGLSVLVAVVLIQGNIAHQIGTRLPDEAPAFFFIDIQPDQIAAFDKTVLSIPGAHDLQQVPTLRGRIVKINGVAVEKARVSPDVLWAVQGDRALTYAAQPAPGTKITAGQWWPPDYKGPPLISLDSAIARGFGIGVGDTLTLNILGRDVRARIAALREIDWRTLRFDFAIIFAPGVLENAPQTYIAALKIPPSGETAVERAVGDAFTNISTIRVREALQAADKILSSIASAVRAVAAITLLSGILVLGGTVAAQHQRRVYDGVIFKVLGATRRQLLGAFVLEFGVLGVVTGVIAAVVGGAAAWAVIRFLMHGDWVFLPQGVLGAVIASIAITIGAGFAATWSALGEKAAPYLRNE</sequence>
<keyword evidence="10" id="KW-1185">Reference proteome</keyword>
<evidence type="ECO:0000259" key="7">
    <source>
        <dbReference type="Pfam" id="PF02687"/>
    </source>
</evidence>
<name>A0A4R3JFX7_9PROT</name>
<feature type="transmembrane region" description="Helical" evidence="6">
    <location>
        <begin position="815"/>
        <end position="838"/>
    </location>
</feature>
<feature type="transmembrane region" description="Helical" evidence="6">
    <location>
        <begin position="352"/>
        <end position="376"/>
    </location>
</feature>
<comment type="subcellular location">
    <subcellularLocation>
        <location evidence="1">Cell membrane</location>
        <topology evidence="1">Multi-pass membrane protein</topology>
    </subcellularLocation>
</comment>
<dbReference type="EMBL" id="SLZW01000001">
    <property type="protein sequence ID" value="TCS64804.1"/>
    <property type="molecule type" value="Genomic_DNA"/>
</dbReference>
<feature type="transmembrane region" description="Helical" evidence="6">
    <location>
        <begin position="769"/>
        <end position="800"/>
    </location>
</feature>
<evidence type="ECO:0000256" key="3">
    <source>
        <dbReference type="ARBA" id="ARBA00022692"/>
    </source>
</evidence>
<evidence type="ECO:0000256" key="5">
    <source>
        <dbReference type="ARBA" id="ARBA00023136"/>
    </source>
</evidence>
<gene>
    <name evidence="9" type="ORF">EDD55_101133</name>
</gene>
<feature type="transmembrane region" description="Helical" evidence="6">
    <location>
        <begin position="429"/>
        <end position="451"/>
    </location>
</feature>
<organism evidence="9 10">
    <name type="scientific">Varunaivibrio sulfuroxidans</name>
    <dbReference type="NCBI Taxonomy" id="1773489"/>
    <lineage>
        <taxon>Bacteria</taxon>
        <taxon>Pseudomonadati</taxon>
        <taxon>Pseudomonadota</taxon>
        <taxon>Alphaproteobacteria</taxon>
        <taxon>Rhodospirillales</taxon>
        <taxon>Magnetovibrionaceae</taxon>
        <taxon>Varunaivibrio</taxon>
    </lineage>
</organism>
<evidence type="ECO:0000256" key="6">
    <source>
        <dbReference type="SAM" id="Phobius"/>
    </source>
</evidence>
<dbReference type="InterPro" id="IPR025857">
    <property type="entry name" value="MacB_PCD"/>
</dbReference>
<feature type="domain" description="MacB-like periplasmic core" evidence="8">
    <location>
        <begin position="30"/>
        <end position="235"/>
    </location>
</feature>
<dbReference type="GO" id="GO:0005886">
    <property type="term" value="C:plasma membrane"/>
    <property type="evidence" value="ECO:0007669"/>
    <property type="project" value="UniProtKB-SubCell"/>
</dbReference>
<dbReference type="Pfam" id="PF02687">
    <property type="entry name" value="FtsX"/>
    <property type="match status" value="2"/>
</dbReference>
<evidence type="ECO:0000256" key="1">
    <source>
        <dbReference type="ARBA" id="ARBA00004651"/>
    </source>
</evidence>
<dbReference type="Proteomes" id="UP000295304">
    <property type="component" value="Unassembled WGS sequence"/>
</dbReference>